<evidence type="ECO:0000313" key="4">
    <source>
        <dbReference type="Proteomes" id="UP000427906"/>
    </source>
</evidence>
<dbReference type="GO" id="GO:0003824">
    <property type="term" value="F:catalytic activity"/>
    <property type="evidence" value="ECO:0007669"/>
    <property type="project" value="InterPro"/>
</dbReference>
<dbReference type="InterPro" id="IPR023631">
    <property type="entry name" value="Amidase_dom"/>
</dbReference>
<dbReference type="RefSeq" id="WP_155318321.1">
    <property type="nucleotide sequence ID" value="NZ_AP021874.1"/>
</dbReference>
<dbReference type="InterPro" id="IPR000120">
    <property type="entry name" value="Amidase"/>
</dbReference>
<evidence type="ECO:0000313" key="3">
    <source>
        <dbReference type="EMBL" id="BBO70364.1"/>
    </source>
</evidence>
<dbReference type="Gene3D" id="3.90.1300.10">
    <property type="entry name" value="Amidase signature (AS) domain"/>
    <property type="match status" value="1"/>
</dbReference>
<proteinExistence type="inferred from homology"/>
<dbReference type="PANTHER" id="PTHR11895:SF7">
    <property type="entry name" value="GLUTAMYL-TRNA(GLN) AMIDOTRANSFERASE SUBUNIT A, MITOCHONDRIAL"/>
    <property type="match status" value="1"/>
</dbReference>
<name>A0A5K7YVM9_9BACT</name>
<dbReference type="Proteomes" id="UP000427906">
    <property type="component" value="Chromosome"/>
</dbReference>
<gene>
    <name evidence="3" type="ORF">DSCA_42940</name>
</gene>
<comment type="similarity">
    <text evidence="1">Belongs to the amidase family.</text>
</comment>
<evidence type="ECO:0000256" key="1">
    <source>
        <dbReference type="ARBA" id="ARBA00009199"/>
    </source>
</evidence>
<accession>A0A5K7YVM9</accession>
<dbReference type="PANTHER" id="PTHR11895">
    <property type="entry name" value="TRANSAMIDASE"/>
    <property type="match status" value="1"/>
</dbReference>
<dbReference type="EMBL" id="AP021874">
    <property type="protein sequence ID" value="BBO70364.1"/>
    <property type="molecule type" value="Genomic_DNA"/>
</dbReference>
<reference evidence="3 4" key="1">
    <citation type="submission" date="2019-11" db="EMBL/GenBank/DDBJ databases">
        <title>Comparative genomics of hydrocarbon-degrading Desulfosarcina strains.</title>
        <authorList>
            <person name="Watanabe M."/>
            <person name="Kojima H."/>
            <person name="Fukui M."/>
        </authorList>
    </citation>
    <scope>NUCLEOTIDE SEQUENCE [LARGE SCALE GENOMIC DNA]</scope>
    <source>
        <strain evidence="3 4">PL12</strain>
    </source>
</reference>
<protein>
    <submittedName>
        <fullName evidence="3">Amidase</fullName>
    </submittedName>
</protein>
<sequence>MKPISHESAWRLAARIARREITPLEVMRDTLDRMDRVNPGLNAFVSLRPEAAMAEARAMTEKIAAGKPVGPLAGLPLGVKDLEDAAGMVTSYGSIPFKDNRVQGDSVQVARLRAAGAIVVGKTNVPEFGFTGFTKNRLHGMTRNPWNRERTPGGSSGGAAAAIAGGLVPLCTGSDAGGSIRIPASYSGCFGLKPSFGRIPVGPSPVLSYSAMTVMGPLTRTVRDAALYMDCVAGYHPADPYSLPKPPRPYLAGIDDLPDRLKIAFSPDLGYARVQNDVLSCVEQAVHAFGEMGHRVERWTGRLPDTAEVWTPLIGTDIYAQLAGVLETDRGDIGRTLAAVVDRTRRLTVAELTAFQQLRARLNRELQALFEKFDILLTPTMPTEAFAAGGPPPAEIDGQPIPLLGAVAFTYPFNLSGHPAASVPAGLTANGLPAGLQIVAPRHRDDRVLQAARAYERIRPWNDRWPGR</sequence>
<dbReference type="AlphaFoldDB" id="A0A5K7YVM9"/>
<dbReference type="InterPro" id="IPR036928">
    <property type="entry name" value="AS_sf"/>
</dbReference>
<dbReference type="Pfam" id="PF01425">
    <property type="entry name" value="Amidase"/>
    <property type="match status" value="1"/>
</dbReference>
<dbReference type="OrthoDB" id="9811471at2"/>
<dbReference type="SUPFAM" id="SSF75304">
    <property type="entry name" value="Amidase signature (AS) enzymes"/>
    <property type="match status" value="1"/>
</dbReference>
<keyword evidence="4" id="KW-1185">Reference proteome</keyword>
<feature type="domain" description="Amidase" evidence="2">
    <location>
        <begin position="25"/>
        <end position="449"/>
    </location>
</feature>
<dbReference type="KEGG" id="dalk:DSCA_42940"/>
<evidence type="ECO:0000259" key="2">
    <source>
        <dbReference type="Pfam" id="PF01425"/>
    </source>
</evidence>
<organism evidence="3 4">
    <name type="scientific">Desulfosarcina alkanivorans</name>
    <dbReference type="NCBI Taxonomy" id="571177"/>
    <lineage>
        <taxon>Bacteria</taxon>
        <taxon>Pseudomonadati</taxon>
        <taxon>Thermodesulfobacteriota</taxon>
        <taxon>Desulfobacteria</taxon>
        <taxon>Desulfobacterales</taxon>
        <taxon>Desulfosarcinaceae</taxon>
        <taxon>Desulfosarcina</taxon>
    </lineage>
</organism>